<keyword evidence="3 8" id="KW-0808">Transferase</keyword>
<dbReference type="GO" id="GO:0005634">
    <property type="term" value="C:nucleus"/>
    <property type="evidence" value="ECO:0007669"/>
    <property type="project" value="UniProtKB-SubCell"/>
</dbReference>
<sequence length="602" mass="67674">MESQGGNIAACPFCIFSDPDANFVAEHVEFCHPEDTVGSLDDHCTSAENMRETTSVNVGSSLDYHQGLGGRYVECSHGCGELVPDAELYTHLDLHFSESVAIEDTEPTETGTSDLGQAQRAELGPYAHEKRMPAWLKKLLERGADSVQTSQISPDGRLLRRDMVENEVANVIPTLARLCEQDKSVQRAFFCGPEVNQIFKLPREGGFCGYRNIQMLISYIKKTRIQGHERFPGRMPTILQLQDMIEQAWDMGINSSGRVETGGIRGTRKYIGTPEAQALFLYAGVPCEAGSFTQTKELRAHDALYMNVAAYFRQESSLDDKKKIVVTSLPPIYLQHQGHSLTIIGFEIRDNGCANLLVFDPMFKTTPAIKRLLEATTRSADPARLLKAYRRGTAYFQKYKVFEVLNMRESPNVIITGTPGVGKTVHCEQLAQETGLRHLSINRIAKERDCFESFDQKLESWVVDEDKLSLSGFVPRIILLTYIPWQLLDAIEDEVLQGGYLIDWHACELFPKSWIDLVVVLRCPSTSILYDRLSARGYHETKLQENLDAEIFGVLAEEAREAFDEEAVVELNSEHDGDVENNCARISAWIEAWQKNRSESTD</sequence>
<dbReference type="PANTHER" id="PTHR12595">
    <property type="entry name" value="POS9-ACTIVATING FACTOR FAP7-RELATED"/>
    <property type="match status" value="1"/>
</dbReference>
<reference evidence="10 11" key="1">
    <citation type="submission" date="2019-06" db="EMBL/GenBank/DDBJ databases">
        <title>Wine fermentation using esterase from Monascus purpureus.</title>
        <authorList>
            <person name="Geng C."/>
            <person name="Zhang Y."/>
        </authorList>
    </citation>
    <scope>NUCLEOTIDE SEQUENCE [LARGE SCALE GENOMIC DNA]</scope>
    <source>
        <strain evidence="10">HQ1</strain>
    </source>
</reference>
<dbReference type="InterPro" id="IPR012462">
    <property type="entry name" value="UFSP1/2_DUB_cat"/>
</dbReference>
<comment type="subunit">
    <text evidence="8">Interacts with small ribosomal subunit protein uS11. Not a structural component of 43S pre-ribosomes, but transiently interacts with them by binding to uS11.</text>
</comment>
<dbReference type="InterPro" id="IPR020618">
    <property type="entry name" value="Adenyl_kinase_AK6"/>
</dbReference>
<dbReference type="GO" id="GO:0005737">
    <property type="term" value="C:cytoplasm"/>
    <property type="evidence" value="ECO:0007669"/>
    <property type="project" value="UniProtKB-SubCell"/>
</dbReference>
<keyword evidence="2 8" id="KW-0698">rRNA processing</keyword>
<dbReference type="GO" id="GO:0016887">
    <property type="term" value="F:ATP hydrolysis activity"/>
    <property type="evidence" value="ECO:0007669"/>
    <property type="project" value="UniProtKB-UniRule"/>
</dbReference>
<proteinExistence type="inferred from homology"/>
<accession>A0A507QKU1</accession>
<evidence type="ECO:0000256" key="7">
    <source>
        <dbReference type="ARBA" id="ARBA00022840"/>
    </source>
</evidence>
<dbReference type="Proteomes" id="UP000319663">
    <property type="component" value="Unassembled WGS sequence"/>
</dbReference>
<dbReference type="AlphaFoldDB" id="A0A507QKU1"/>
<protein>
    <recommendedName>
        <fullName evidence="8">Adenylate kinase isoenzyme 6 homolog</fullName>
        <shortName evidence="8">AK6</shortName>
        <ecNumber evidence="8">2.7.4.3</ecNumber>
    </recommendedName>
    <alternativeName>
        <fullName evidence="8">Dual activity adenylate kinase/ATPase</fullName>
        <shortName evidence="8">AK/ATPase</shortName>
    </alternativeName>
</protein>
<comment type="similarity">
    <text evidence="8">Belongs to the adenylate kinase family. AK6 subfamily.</text>
</comment>
<evidence type="ECO:0000313" key="10">
    <source>
        <dbReference type="EMBL" id="TQB69169.1"/>
    </source>
</evidence>
<dbReference type="InterPro" id="IPR027417">
    <property type="entry name" value="P-loop_NTPase"/>
</dbReference>
<feature type="binding site" evidence="8">
    <location>
        <position position="422"/>
    </location>
    <ligand>
        <name>ATP</name>
        <dbReference type="ChEBI" id="CHEBI:30616"/>
    </ligand>
</feature>
<dbReference type="Gene3D" id="3.90.70.130">
    <property type="match status" value="1"/>
</dbReference>
<keyword evidence="11" id="KW-1185">Reference proteome</keyword>
<keyword evidence="4 8" id="KW-0547">Nucleotide-binding</keyword>
<feature type="domain" description="UFSP1/2/DUB catalytic" evidence="9">
    <location>
        <begin position="186"/>
        <end position="404"/>
    </location>
</feature>
<dbReference type="Pfam" id="PF07910">
    <property type="entry name" value="Peptidase_C78"/>
    <property type="match status" value="1"/>
</dbReference>
<dbReference type="SUPFAM" id="SSF52540">
    <property type="entry name" value="P-loop containing nucleoside triphosphate hydrolases"/>
    <property type="match status" value="1"/>
</dbReference>
<evidence type="ECO:0000256" key="3">
    <source>
        <dbReference type="ARBA" id="ARBA00022679"/>
    </source>
</evidence>
<organism evidence="10 11">
    <name type="scientific">Monascus purpureus</name>
    <name type="common">Red mold</name>
    <name type="synonym">Monascus anka</name>
    <dbReference type="NCBI Taxonomy" id="5098"/>
    <lineage>
        <taxon>Eukaryota</taxon>
        <taxon>Fungi</taxon>
        <taxon>Dikarya</taxon>
        <taxon>Ascomycota</taxon>
        <taxon>Pezizomycotina</taxon>
        <taxon>Eurotiomycetes</taxon>
        <taxon>Eurotiomycetidae</taxon>
        <taxon>Eurotiales</taxon>
        <taxon>Aspergillaceae</taxon>
        <taxon>Monascus</taxon>
    </lineage>
</organism>
<comment type="function">
    <text evidence="8">Broad-specificity nucleoside monophosphate (NMP) kinase that catalyzes the reversible transfer of the terminal phosphate group between nucleoside triphosphates and monophosphates. Has also ATPase activity. Involved in the late cytoplasmic maturation steps of the 40S ribosomal particles, specifically 18S rRNA maturation. While NMP activity is not required for ribosome maturation, ATPase activity is. Associates transiently with small ribosomal subunit protein uS11. ATP hydrolysis breaks the interaction with uS11. May temporarily remove uS11 from the ribosome to enable a conformational change of the ribosomal RNA that is needed for the final maturation step of the small ribosomal subunit. Its NMP activity may have a role in nuclear energy homeostasis.</text>
</comment>
<feature type="region of interest" description="LID" evidence="8">
    <location>
        <begin position="535"/>
        <end position="545"/>
    </location>
</feature>
<evidence type="ECO:0000313" key="11">
    <source>
        <dbReference type="Proteomes" id="UP000319663"/>
    </source>
</evidence>
<dbReference type="GO" id="GO:0042274">
    <property type="term" value="P:ribosomal small subunit biogenesis"/>
    <property type="evidence" value="ECO:0007669"/>
    <property type="project" value="UniProtKB-UniRule"/>
</dbReference>
<feature type="binding site" evidence="8">
    <location>
        <position position="536"/>
    </location>
    <ligand>
        <name>ATP</name>
        <dbReference type="ChEBI" id="CHEBI:30616"/>
    </ligand>
</feature>
<feature type="binding site" evidence="8">
    <location>
        <position position="423"/>
    </location>
    <ligand>
        <name>ATP</name>
        <dbReference type="ChEBI" id="CHEBI:30616"/>
    </ligand>
</feature>
<evidence type="ECO:0000256" key="5">
    <source>
        <dbReference type="ARBA" id="ARBA00022777"/>
    </source>
</evidence>
<comment type="caution">
    <text evidence="8">Lacks conserved residue(s) required for the propagation of feature annotation.</text>
</comment>
<keyword evidence="6" id="KW-0378">Hydrolase</keyword>
<dbReference type="GO" id="GO:0004017">
    <property type="term" value="F:AMP kinase activity"/>
    <property type="evidence" value="ECO:0007669"/>
    <property type="project" value="UniProtKB-UniRule"/>
</dbReference>
<comment type="subcellular location">
    <subcellularLocation>
        <location evidence="8">Cytoplasm</location>
    </subcellularLocation>
    <subcellularLocation>
        <location evidence="8">Nucleus</location>
    </subcellularLocation>
</comment>
<evidence type="ECO:0000259" key="9">
    <source>
        <dbReference type="Pfam" id="PF07910"/>
    </source>
</evidence>
<dbReference type="Pfam" id="PF13238">
    <property type="entry name" value="AAA_18"/>
    <property type="match status" value="1"/>
</dbReference>
<dbReference type="GO" id="GO:0005524">
    <property type="term" value="F:ATP binding"/>
    <property type="evidence" value="ECO:0007669"/>
    <property type="project" value="UniProtKB-KW"/>
</dbReference>
<dbReference type="Gene3D" id="3.40.50.300">
    <property type="entry name" value="P-loop containing nucleotide triphosphate hydrolases"/>
    <property type="match status" value="1"/>
</dbReference>
<gene>
    <name evidence="10" type="ORF">MPDQ_002217</name>
</gene>
<evidence type="ECO:0000256" key="8">
    <source>
        <dbReference type="HAMAP-Rule" id="MF_03173"/>
    </source>
</evidence>
<keyword evidence="1 8" id="KW-0690">Ribosome biogenesis</keyword>
<comment type="caution">
    <text evidence="10">The sequence shown here is derived from an EMBL/GenBank/DDBJ whole genome shotgun (WGS) entry which is preliminary data.</text>
</comment>
<feature type="binding site" evidence="8">
    <location>
        <position position="425"/>
    </location>
    <ligand>
        <name>ATP</name>
        <dbReference type="ChEBI" id="CHEBI:30616"/>
    </ligand>
</feature>
<dbReference type="HAMAP" id="MF_00039">
    <property type="entry name" value="Adenylate_kinase_AK6"/>
    <property type="match status" value="1"/>
</dbReference>
<evidence type="ECO:0000256" key="4">
    <source>
        <dbReference type="ARBA" id="ARBA00022741"/>
    </source>
</evidence>
<feature type="binding site" evidence="8">
    <location>
        <position position="424"/>
    </location>
    <ligand>
        <name>ATP</name>
        <dbReference type="ChEBI" id="CHEBI:30616"/>
    </ligand>
</feature>
<dbReference type="GO" id="GO:0006364">
    <property type="term" value="P:rRNA processing"/>
    <property type="evidence" value="ECO:0007669"/>
    <property type="project" value="UniProtKB-KW"/>
</dbReference>
<keyword evidence="8" id="KW-0539">Nucleus</keyword>
<dbReference type="STRING" id="5098.A0A507QKU1"/>
<feature type="binding site" evidence="8">
    <location>
        <position position="420"/>
    </location>
    <ligand>
        <name>ATP</name>
        <dbReference type="ChEBI" id="CHEBI:30616"/>
    </ligand>
</feature>
<keyword evidence="5 8" id="KW-0418">Kinase</keyword>
<dbReference type="EMBL" id="VIFY01000168">
    <property type="protein sequence ID" value="TQB69169.1"/>
    <property type="molecule type" value="Genomic_DNA"/>
</dbReference>
<keyword evidence="7 8" id="KW-0067">ATP-binding</keyword>
<evidence type="ECO:0000256" key="6">
    <source>
        <dbReference type="ARBA" id="ARBA00022801"/>
    </source>
</evidence>
<dbReference type="PANTHER" id="PTHR12595:SF0">
    <property type="entry name" value="ADENYLATE KINASE ISOENZYME 6"/>
    <property type="match status" value="1"/>
</dbReference>
<keyword evidence="8" id="KW-0963">Cytoplasm</keyword>
<comment type="catalytic activity">
    <reaction evidence="8">
        <text>ATP + H2O = ADP + phosphate + H(+)</text>
        <dbReference type="Rhea" id="RHEA:13065"/>
        <dbReference type="ChEBI" id="CHEBI:15377"/>
        <dbReference type="ChEBI" id="CHEBI:15378"/>
        <dbReference type="ChEBI" id="CHEBI:30616"/>
        <dbReference type="ChEBI" id="CHEBI:43474"/>
        <dbReference type="ChEBI" id="CHEBI:456216"/>
    </reaction>
</comment>
<feature type="region of interest" description="NMPbind" evidence="8">
    <location>
        <begin position="440"/>
        <end position="463"/>
    </location>
</feature>
<name>A0A507QKU1_MONPU</name>
<evidence type="ECO:0000256" key="2">
    <source>
        <dbReference type="ARBA" id="ARBA00022552"/>
    </source>
</evidence>
<evidence type="ECO:0000256" key="1">
    <source>
        <dbReference type="ARBA" id="ARBA00022517"/>
    </source>
</evidence>
<dbReference type="EC" id="2.7.4.3" evidence="8"/>
<comment type="catalytic activity">
    <reaction evidence="8">
        <text>AMP + ATP = 2 ADP</text>
        <dbReference type="Rhea" id="RHEA:12973"/>
        <dbReference type="ChEBI" id="CHEBI:30616"/>
        <dbReference type="ChEBI" id="CHEBI:456215"/>
        <dbReference type="ChEBI" id="CHEBI:456216"/>
        <dbReference type="EC" id="2.7.4.3"/>
    </reaction>
</comment>